<accession>A0A0M0K5P2</accession>
<protein>
    <submittedName>
        <fullName evidence="1">Uncharacterized protein</fullName>
    </submittedName>
</protein>
<dbReference type="EMBL" id="JWZX01001321">
    <property type="protein sequence ID" value="KOO34124.1"/>
    <property type="molecule type" value="Genomic_DNA"/>
</dbReference>
<comment type="caution">
    <text evidence="1">The sequence shown here is derived from an EMBL/GenBank/DDBJ whole genome shotgun (WGS) entry which is preliminary data.</text>
</comment>
<proteinExistence type="predicted"/>
<dbReference type="Proteomes" id="UP000037460">
    <property type="component" value="Unassembled WGS sequence"/>
</dbReference>
<sequence>MLAGLRAVLDRELSGWSATVAPSFVVHDLLVLTPTLLNISVRQAADGYELRGSWLSPQALRVEVVDAGSLDSNLTHQNRAEPPNFRSGAWFVTTSFSASQAPMLVCGYGGVTVPACAYGEPSPPSVPRTTDQFDNSGLDNYGRMLGPRYPHSWSRVSTRQCEDYLTFFNNYATTPPVIRRWPITGSVGPVGTPTIIEFSASDPNDINLAYGAGDELRITFDMATDRSNSTMLGRYSGDREYVDSLFAFNAQLGQSYSGEWLDDSIFQIAILEPSYRSLPPFLADGHVHPNNTCTVRPRDALVIRNLAGTSEPLNEISAVLTGDCGLDEPPVLVSVVGEDPDFGDATVAFGDVIRLTFDRATDLGCQSATPPAVAAPWGVCPYDIGKRVPAAVVSTWFNFSVALGDAYEGEWTDDSTFVISIVDGTGSQLNSELGAILVKTQGRVRNQGCRLSTARKCNGANSFVGPIVASEDDRFAPFRAEFGVTPSIVLVSVDDPDHGDSTFGAGDQISIVFDQATDRGRGAVAGNSAYVDSLFSVSMPVGLNYQGQWKDDSTFVIEAISVSSAMTATVARTEK</sequence>
<reference evidence="2" key="1">
    <citation type="journal article" date="2015" name="PLoS Genet.">
        <title>Genome Sequence and Transcriptome Analyses of Chrysochromulina tobin: Metabolic Tools for Enhanced Algal Fitness in the Prominent Order Prymnesiales (Haptophyceae).</title>
        <authorList>
            <person name="Hovde B.T."/>
            <person name="Deodato C.R."/>
            <person name="Hunsperger H.M."/>
            <person name="Ryken S.A."/>
            <person name="Yost W."/>
            <person name="Jha R.K."/>
            <person name="Patterson J."/>
            <person name="Monnat R.J. Jr."/>
            <person name="Barlow S.B."/>
            <person name="Starkenburg S.R."/>
            <person name="Cattolico R.A."/>
        </authorList>
    </citation>
    <scope>NUCLEOTIDE SEQUENCE</scope>
    <source>
        <strain evidence="2">CCMP291</strain>
    </source>
</reference>
<gene>
    <name evidence="1" type="ORF">Ctob_014676</name>
</gene>
<evidence type="ECO:0000313" key="2">
    <source>
        <dbReference type="Proteomes" id="UP000037460"/>
    </source>
</evidence>
<evidence type="ECO:0000313" key="1">
    <source>
        <dbReference type="EMBL" id="KOO34124.1"/>
    </source>
</evidence>
<dbReference type="AlphaFoldDB" id="A0A0M0K5P2"/>
<organism evidence="1 2">
    <name type="scientific">Chrysochromulina tobinii</name>
    <dbReference type="NCBI Taxonomy" id="1460289"/>
    <lineage>
        <taxon>Eukaryota</taxon>
        <taxon>Haptista</taxon>
        <taxon>Haptophyta</taxon>
        <taxon>Prymnesiophyceae</taxon>
        <taxon>Prymnesiales</taxon>
        <taxon>Chrysochromulinaceae</taxon>
        <taxon>Chrysochromulina</taxon>
    </lineage>
</organism>
<name>A0A0M0K5P2_9EUKA</name>
<keyword evidence="2" id="KW-1185">Reference proteome</keyword>
<feature type="non-terminal residue" evidence="1">
    <location>
        <position position="575"/>
    </location>
</feature>